<reference evidence="2 3" key="1">
    <citation type="submission" date="2020-04" db="EMBL/GenBank/DDBJ databases">
        <title>Perkinsus olseni comparative genomics.</title>
        <authorList>
            <person name="Bogema D.R."/>
        </authorList>
    </citation>
    <scope>NUCLEOTIDE SEQUENCE [LARGE SCALE GENOMIC DNA]</scope>
    <source>
        <strain evidence="2">00978-12</strain>
    </source>
</reference>
<evidence type="ECO:0000256" key="1">
    <source>
        <dbReference type="SAM" id="SignalP"/>
    </source>
</evidence>
<evidence type="ECO:0000313" key="3">
    <source>
        <dbReference type="Proteomes" id="UP000541610"/>
    </source>
</evidence>
<dbReference type="Proteomes" id="UP000541610">
    <property type="component" value="Unassembled WGS sequence"/>
</dbReference>
<dbReference type="EMBL" id="JABANP010000360">
    <property type="protein sequence ID" value="KAF4683546.1"/>
    <property type="molecule type" value="Genomic_DNA"/>
</dbReference>
<gene>
    <name evidence="2" type="ORF">FOZ60_008997</name>
</gene>
<dbReference type="AlphaFoldDB" id="A0A7J6NIG2"/>
<proteinExistence type="predicted"/>
<evidence type="ECO:0000313" key="2">
    <source>
        <dbReference type="EMBL" id="KAF4683546.1"/>
    </source>
</evidence>
<sequence>MVNFVPTRLLVAQALVLATTAQKVGTFVYRAQTFNFTYKVDEGHKATFSYSGFPWWWNPDDSGDSTGLLSHYSSGPHPLRQVGPSTYTVDFKGSELGARGFHDALKHSLTTHGVIDVPDDGIQPDDLINLNYESVDCISTNFLGVKILFMRVGHSWSAGKFEYRSPDRPRFKLVYKIRDDGDVRIRVKRGRSGTRRFRFKLSERLGAQRTFKYYVLEQVERRRSHDQWDDLLNPGAFYVTWPFPLAEEASSVYTLHDDHSHLSFDDWYNTIKFLLANAGLVEPENLNPLAEIQPGDLATLTHYGKNSITTSFRKRELKFLRVTPTLTPGEYVYEGPLFTMTYDVNEDHEVTFSIYVPEPPLRRGDIPVAASISLGPYPLRSVTGFTYTLGFDKTGPDALDWRVELDRFFRNTGLMDYDKFYPSAPSQEWDLTVLTYTSGHSIVTNFQEEKVELKRVARN</sequence>
<name>A0A7J6NIG2_PEROL</name>
<feature type="chain" id="PRO_5029694684" evidence="1">
    <location>
        <begin position="22"/>
        <end position="459"/>
    </location>
</feature>
<accession>A0A7J6NIG2</accession>
<protein>
    <submittedName>
        <fullName evidence="2">Uncharacterized protein</fullName>
    </submittedName>
</protein>
<comment type="caution">
    <text evidence="2">The sequence shown here is derived from an EMBL/GenBank/DDBJ whole genome shotgun (WGS) entry which is preliminary data.</text>
</comment>
<keyword evidence="1" id="KW-0732">Signal</keyword>
<organism evidence="2 3">
    <name type="scientific">Perkinsus olseni</name>
    <name type="common">Perkinsus atlanticus</name>
    <dbReference type="NCBI Taxonomy" id="32597"/>
    <lineage>
        <taxon>Eukaryota</taxon>
        <taxon>Sar</taxon>
        <taxon>Alveolata</taxon>
        <taxon>Perkinsozoa</taxon>
        <taxon>Perkinsea</taxon>
        <taxon>Perkinsida</taxon>
        <taxon>Perkinsidae</taxon>
        <taxon>Perkinsus</taxon>
    </lineage>
</organism>
<feature type="signal peptide" evidence="1">
    <location>
        <begin position="1"/>
        <end position="21"/>
    </location>
</feature>